<keyword evidence="4" id="KW-1185">Reference proteome</keyword>
<sequence>MNYYYRPTILLCIALIVCFLPLQASAQDADYQQWLRQQQQAFDDFVSDQNRRFAEFLRQDWARFEQQTAAAAPDPTPKPTEAPVAPESEPEPAPEPEPQPIPDADPVPISEPEPDPETDPTPEPEPKPEPEPEPEPQPPVPPLPPAPPAQEPLPPSEPLLPPGSTFEWHYYQAPLPDFTPPTRFRLSRLNSDTIADAWLEMAATNYDEVISVFQRFKRDNRLNEWAYVRLITDYSNLVFSRHNESVFLAWFLLHNSGLQANAGYSEQRLHLLMPLSERVYNRNFYTLGPERTRFYVIEAGHTPTERPGAIRTYSPDQEAGLRVTDVALRQIPVSRGHSETELTFEFNGDQFLFRLNYDRSYRSLLSSFPSLPPEFFFAAPVSNGLYTALGEQIRPVLAGMDTRTALDFLLRFAQTAFEYKTDNEQFGQQRYMTPDQILHYPFSDCDDRAIFFAFLVRSYLDLDVVGISWPGHMATAVRAGHDLPGDSFEHAGDRWLIADPTFIGARAGMTMPMFRGQEVTLHLF</sequence>
<accession>A0A345UPM5</accession>
<reference evidence="3 4" key="1">
    <citation type="submission" date="2018-03" db="EMBL/GenBank/DDBJ databases">
        <title>Phenotypic and genomic properties of Cyclonatronum proteinivorum gen. nov., sp. nov., a haloalkaliphilic bacteroidete from soda lakes possessing Na+-translocating rhodopsin.</title>
        <authorList>
            <person name="Toshchakov S.V."/>
            <person name="Korzhenkov A."/>
            <person name="Samarov N.I."/>
            <person name="Kublanov I.V."/>
            <person name="Muntyan M.S."/>
            <person name="Sorokin D.Y."/>
        </authorList>
    </citation>
    <scope>NUCLEOTIDE SEQUENCE [LARGE SCALE GENOMIC DNA]</scope>
    <source>
        <strain evidence="3 4">Omega</strain>
    </source>
</reference>
<proteinExistence type="predicted"/>
<feature type="region of interest" description="Disordered" evidence="1">
    <location>
        <begin position="67"/>
        <end position="161"/>
    </location>
</feature>
<dbReference type="PRINTS" id="PR01217">
    <property type="entry name" value="PRICHEXTENSN"/>
</dbReference>
<feature type="compositionally biased region" description="Acidic residues" evidence="1">
    <location>
        <begin position="112"/>
        <end position="122"/>
    </location>
</feature>
<dbReference type="Proteomes" id="UP000254808">
    <property type="component" value="Chromosome"/>
</dbReference>
<organism evidence="3 4">
    <name type="scientific">Cyclonatronum proteinivorum</name>
    <dbReference type="NCBI Taxonomy" id="1457365"/>
    <lineage>
        <taxon>Bacteria</taxon>
        <taxon>Pseudomonadati</taxon>
        <taxon>Balneolota</taxon>
        <taxon>Balneolia</taxon>
        <taxon>Balneolales</taxon>
        <taxon>Cyclonatronaceae</taxon>
        <taxon>Cyclonatronum</taxon>
    </lineage>
</organism>
<dbReference type="AlphaFoldDB" id="A0A345UPM5"/>
<evidence type="ECO:0000256" key="1">
    <source>
        <dbReference type="SAM" id="MobiDB-lite"/>
    </source>
</evidence>
<keyword evidence="2" id="KW-0732">Signal</keyword>
<gene>
    <name evidence="3" type="ORF">CYPRO_3193</name>
</gene>
<dbReference type="OrthoDB" id="9816224at2"/>
<dbReference type="KEGG" id="cprv:CYPRO_3193"/>
<evidence type="ECO:0000313" key="4">
    <source>
        <dbReference type="Proteomes" id="UP000254808"/>
    </source>
</evidence>
<feature type="compositionally biased region" description="Pro residues" evidence="1">
    <location>
        <begin position="95"/>
        <end position="111"/>
    </location>
</feature>
<feature type="chain" id="PRO_5016566485" description="Transglutaminase-like superfamily protein" evidence="2">
    <location>
        <begin position="27"/>
        <end position="524"/>
    </location>
</feature>
<dbReference type="EMBL" id="CP027806">
    <property type="protein sequence ID" value="AXJ02427.1"/>
    <property type="molecule type" value="Genomic_DNA"/>
</dbReference>
<dbReference type="RefSeq" id="WP_124245647.1">
    <property type="nucleotide sequence ID" value="NZ_CP027806.1"/>
</dbReference>
<evidence type="ECO:0000313" key="3">
    <source>
        <dbReference type="EMBL" id="AXJ02427.1"/>
    </source>
</evidence>
<name>A0A345UPM5_9BACT</name>
<protein>
    <recommendedName>
        <fullName evidence="5">Transglutaminase-like superfamily protein</fullName>
    </recommendedName>
</protein>
<feature type="signal peptide" evidence="2">
    <location>
        <begin position="1"/>
        <end position="26"/>
    </location>
</feature>
<evidence type="ECO:0000256" key="2">
    <source>
        <dbReference type="SAM" id="SignalP"/>
    </source>
</evidence>
<evidence type="ECO:0008006" key="5">
    <source>
        <dbReference type="Google" id="ProtNLM"/>
    </source>
</evidence>
<feature type="compositionally biased region" description="Pro residues" evidence="1">
    <location>
        <begin position="135"/>
        <end position="161"/>
    </location>
</feature>